<feature type="domain" description="HTH lacI-type" evidence="5">
    <location>
        <begin position="8"/>
        <end position="57"/>
    </location>
</feature>
<dbReference type="CDD" id="cd06278">
    <property type="entry name" value="PBP1_LacI-like"/>
    <property type="match status" value="1"/>
</dbReference>
<keyword evidence="4" id="KW-0804">Transcription</keyword>
<dbReference type="GO" id="GO:0000976">
    <property type="term" value="F:transcription cis-regulatory region binding"/>
    <property type="evidence" value="ECO:0007669"/>
    <property type="project" value="TreeGrafter"/>
</dbReference>
<dbReference type="PANTHER" id="PTHR30146:SF95">
    <property type="entry name" value="RIBOSE OPERON REPRESSOR"/>
    <property type="match status" value="1"/>
</dbReference>
<dbReference type="AlphaFoldDB" id="A0A1G6AVY0"/>
<dbReference type="PANTHER" id="PTHR30146">
    <property type="entry name" value="LACI-RELATED TRANSCRIPTIONAL REPRESSOR"/>
    <property type="match status" value="1"/>
</dbReference>
<dbReference type="SUPFAM" id="SSF53822">
    <property type="entry name" value="Periplasmic binding protein-like I"/>
    <property type="match status" value="1"/>
</dbReference>
<dbReference type="EMBL" id="FMXQ01000002">
    <property type="protein sequence ID" value="SDB12492.1"/>
    <property type="molecule type" value="Genomic_DNA"/>
</dbReference>
<dbReference type="Pfam" id="PF13377">
    <property type="entry name" value="Peripla_BP_3"/>
    <property type="match status" value="1"/>
</dbReference>
<sequence length="338" mass="35948">MRVTAWQVARDADVSQSAVSRAFAGRSGVSEETRGRIFAAAERLGYRPNALARGLSTQKSGIVGVVISQMSNPFLSDALERLSHRLRAAGLKPFLITVDNEHEVGAALPALAEYRVDGCFVISPHLPRDLARKYGTSDATVLLFNSALPGLKASTVYTDNLAGGRTVADLLAGEGHRRIGYLHGARGSATDGDRFDGFSTRLAERGIDPPVVGWGDNSYTGAAGALIDLMARSPDLTAIFCANDVMAMGAMDAARYQLGLEIPRQLSIVGFDDAPPAAWPGYNLTTIHQPVEEMIDVGAEIMLAEGRDPGRLPTSKLFKGRLIVRGSSLTARQPATGS</sequence>
<dbReference type="Gene3D" id="1.10.260.40">
    <property type="entry name" value="lambda repressor-like DNA-binding domains"/>
    <property type="match status" value="1"/>
</dbReference>
<dbReference type="InterPro" id="IPR028082">
    <property type="entry name" value="Peripla_BP_I"/>
</dbReference>
<gene>
    <name evidence="6" type="ORF">SAMN02982931_00927</name>
</gene>
<organism evidence="6 7">
    <name type="scientific">Bauldia litoralis</name>
    <dbReference type="NCBI Taxonomy" id="665467"/>
    <lineage>
        <taxon>Bacteria</taxon>
        <taxon>Pseudomonadati</taxon>
        <taxon>Pseudomonadota</taxon>
        <taxon>Alphaproteobacteria</taxon>
        <taxon>Hyphomicrobiales</taxon>
        <taxon>Kaistiaceae</taxon>
        <taxon>Bauldia</taxon>
    </lineage>
</organism>
<dbReference type="GO" id="GO:0003700">
    <property type="term" value="F:DNA-binding transcription factor activity"/>
    <property type="evidence" value="ECO:0007669"/>
    <property type="project" value="TreeGrafter"/>
</dbReference>
<dbReference type="OrthoDB" id="9772505at2"/>
<dbReference type="SMART" id="SM00354">
    <property type="entry name" value="HTH_LACI"/>
    <property type="match status" value="1"/>
</dbReference>
<keyword evidence="2" id="KW-0805">Transcription regulation</keyword>
<keyword evidence="1" id="KW-0678">Repressor</keyword>
<name>A0A1G6AVY0_9HYPH</name>
<dbReference type="InterPro" id="IPR010982">
    <property type="entry name" value="Lambda_DNA-bd_dom_sf"/>
</dbReference>
<evidence type="ECO:0000313" key="6">
    <source>
        <dbReference type="EMBL" id="SDB12492.1"/>
    </source>
</evidence>
<dbReference type="Proteomes" id="UP000199071">
    <property type="component" value="Unassembled WGS sequence"/>
</dbReference>
<evidence type="ECO:0000256" key="2">
    <source>
        <dbReference type="ARBA" id="ARBA00023015"/>
    </source>
</evidence>
<evidence type="ECO:0000256" key="1">
    <source>
        <dbReference type="ARBA" id="ARBA00022491"/>
    </source>
</evidence>
<evidence type="ECO:0000313" key="7">
    <source>
        <dbReference type="Proteomes" id="UP000199071"/>
    </source>
</evidence>
<dbReference type="InterPro" id="IPR000843">
    <property type="entry name" value="HTH_LacI"/>
</dbReference>
<reference evidence="6 7" key="1">
    <citation type="submission" date="2016-10" db="EMBL/GenBank/DDBJ databases">
        <authorList>
            <person name="de Groot N.N."/>
        </authorList>
    </citation>
    <scope>NUCLEOTIDE SEQUENCE [LARGE SCALE GENOMIC DNA]</scope>
    <source>
        <strain evidence="6 7">ATCC 35022</strain>
    </source>
</reference>
<dbReference type="RefSeq" id="WP_090875065.1">
    <property type="nucleotide sequence ID" value="NZ_FMXQ01000002.1"/>
</dbReference>
<protein>
    <submittedName>
        <fullName evidence="6">Transcriptional regulator, LacI family</fullName>
    </submittedName>
</protein>
<evidence type="ECO:0000256" key="4">
    <source>
        <dbReference type="ARBA" id="ARBA00023163"/>
    </source>
</evidence>
<dbReference type="STRING" id="665467.SAMN02982931_00927"/>
<evidence type="ECO:0000259" key="5">
    <source>
        <dbReference type="PROSITE" id="PS50932"/>
    </source>
</evidence>
<proteinExistence type="predicted"/>
<dbReference type="PROSITE" id="PS50932">
    <property type="entry name" value="HTH_LACI_2"/>
    <property type="match status" value="1"/>
</dbReference>
<keyword evidence="7" id="KW-1185">Reference proteome</keyword>
<keyword evidence="3" id="KW-0238">DNA-binding</keyword>
<dbReference type="Gene3D" id="3.40.50.2300">
    <property type="match status" value="2"/>
</dbReference>
<dbReference type="Pfam" id="PF00356">
    <property type="entry name" value="LacI"/>
    <property type="match status" value="1"/>
</dbReference>
<dbReference type="CDD" id="cd01392">
    <property type="entry name" value="HTH_LacI"/>
    <property type="match status" value="1"/>
</dbReference>
<evidence type="ECO:0000256" key="3">
    <source>
        <dbReference type="ARBA" id="ARBA00023125"/>
    </source>
</evidence>
<dbReference type="SUPFAM" id="SSF47413">
    <property type="entry name" value="lambda repressor-like DNA-binding domains"/>
    <property type="match status" value="1"/>
</dbReference>
<dbReference type="InterPro" id="IPR046335">
    <property type="entry name" value="LacI/GalR-like_sensor"/>
</dbReference>
<accession>A0A1G6AVY0</accession>